<sequence>MAHHAEKLPWEALASVFELRRTNPCQHGAYNLHARIQPDSKTKLANFVQIFMQSVAEDAAQQRKQYPEKYDVPDENEVIISDEAATKIESTVWRWHPEEYWPDDDDDLDVFKPPTAGKLCPHIDESDKCGCVLPFRERKMSAFQRQQIPNDCYEFDTYNLESFRNVEVVKTLILHGEMDPILRSCAYEGSHLAKWWEHQECQCTSATLGWRRICENGVKMYMILNLLRYFPQTWDKNGSPVDDYRKLKAYQQAARWCTESGYKSDIATYPHRDFLGIRKNQFRCYPRPLDVSRWKHVMRFDQFGFERYQKGLTYFDDSDYEPITKSSEKPGIKSGEKSDDDSEAESSDDSSDESSAESSGESSDESEEEDPEEVRNRFYKLEFYPYGLMSYEDFLNFEKPMGFQPLPSDIKHVRWILCQQGLPVELSDCILEHADYTPRGRLPVPGKPLHPQCTDELGRYLEHCWQLIVRCYMLGHELRDKMDIEALVREEVKDFVYELFKCECDDGGIATVFSPLLSITRDDDKTEYQHSPFLILTMVALPNEVLHQIFAELEDRLPLERWHMYGAHLDHQGSATLRNLCLVCRQFRHIAQPLLYRTVITEGRDSARTVETLLLRTFVEDPHLGEQVRTVSLTDNADHSAKMNVLGEAARKEIIRIYASCAGCRLHYRRPGSPVLLAVEYKDGYEKANEDGGIEDQGISKATFANYSFPNLTDVRIRAVVGEKDIQSAWVIEDLIFNPSLKILRTFGTAWYGEELSCFKWPAHKNYNLEYLDLMETYIDAEGLMTVLTRCPNLTGIAIRLPDEYRKLLDQYETEDSENADCIINLDDFGNVLRKFGQNLEEVDFNTFFYDSYSADYLCRSPISGIIGSLRELKSLRHLKLSKEALIGGSESLLRLSDVLPESIETLYLHCGKVYELEDWVEFERELYKQEVYKLLLDGMPNLREIRMERYDDWHEFGQYNPDLDDVSYFDADDPEDYCNPEELDYFRSEYIYPKEAEWPAELHVNGWDVDIVEARLYEIRGRPACNRNIITLSRKT</sequence>
<evidence type="ECO:0000313" key="3">
    <source>
        <dbReference type="EMBL" id="EGU82431.1"/>
    </source>
</evidence>
<evidence type="ECO:0000256" key="1">
    <source>
        <dbReference type="SAM" id="MobiDB-lite"/>
    </source>
</evidence>
<gene>
    <name evidence="3" type="ORF">FOXB_07017</name>
</gene>
<dbReference type="InterPro" id="IPR001810">
    <property type="entry name" value="F-box_dom"/>
</dbReference>
<dbReference type="PaxDb" id="5507-FOXG_02414P0"/>
<dbReference type="SUPFAM" id="SSF52047">
    <property type="entry name" value="RNI-like"/>
    <property type="match status" value="1"/>
</dbReference>
<feature type="compositionally biased region" description="Acidic residues" evidence="1">
    <location>
        <begin position="338"/>
        <end position="355"/>
    </location>
</feature>
<dbReference type="InterPro" id="IPR032675">
    <property type="entry name" value="LRR_dom_sf"/>
</dbReference>
<name>F9FKT8_FUSOF</name>
<evidence type="ECO:0000259" key="2">
    <source>
        <dbReference type="Pfam" id="PF12937"/>
    </source>
</evidence>
<dbReference type="AlphaFoldDB" id="F9FKT8"/>
<feature type="domain" description="F-box" evidence="2">
    <location>
        <begin position="540"/>
        <end position="599"/>
    </location>
</feature>
<dbReference type="OrthoDB" id="3204049at2759"/>
<proteinExistence type="predicted"/>
<dbReference type="EMBL" id="AFQF01002156">
    <property type="protein sequence ID" value="EGU82431.1"/>
    <property type="molecule type" value="Genomic_DNA"/>
</dbReference>
<reference evidence="3" key="1">
    <citation type="journal article" date="2012" name="Mol. Plant Microbe Interact.">
        <title>A highly conserved effector in Fusarium oxysporum is required for full virulence on Arabidopsis.</title>
        <authorList>
            <person name="Thatcher L.F."/>
            <person name="Gardiner D.M."/>
            <person name="Kazan K."/>
            <person name="Manners J."/>
        </authorList>
    </citation>
    <scope>NUCLEOTIDE SEQUENCE [LARGE SCALE GENOMIC DNA]</scope>
    <source>
        <strain evidence="3">Fo5176</strain>
    </source>
</reference>
<dbReference type="Gene3D" id="3.80.10.10">
    <property type="entry name" value="Ribonuclease Inhibitor"/>
    <property type="match status" value="1"/>
</dbReference>
<feature type="compositionally biased region" description="Basic and acidic residues" evidence="1">
    <location>
        <begin position="326"/>
        <end position="337"/>
    </location>
</feature>
<feature type="compositionally biased region" description="Acidic residues" evidence="1">
    <location>
        <begin position="362"/>
        <end position="372"/>
    </location>
</feature>
<accession>F9FKT8</accession>
<comment type="caution">
    <text evidence="3">The sequence shown here is derived from an EMBL/GenBank/DDBJ whole genome shotgun (WGS) entry which is preliminary data.</text>
</comment>
<feature type="region of interest" description="Disordered" evidence="1">
    <location>
        <begin position="323"/>
        <end position="373"/>
    </location>
</feature>
<dbReference type="Pfam" id="PF12937">
    <property type="entry name" value="F-box-like"/>
    <property type="match status" value="1"/>
</dbReference>
<protein>
    <recommendedName>
        <fullName evidence="2">F-box domain-containing protein</fullName>
    </recommendedName>
</protein>
<organism evidence="3">
    <name type="scientific">Fusarium oxysporum (strain Fo5176)</name>
    <name type="common">Fusarium vascular wilt</name>
    <dbReference type="NCBI Taxonomy" id="660025"/>
    <lineage>
        <taxon>Eukaryota</taxon>
        <taxon>Fungi</taxon>
        <taxon>Dikarya</taxon>
        <taxon>Ascomycota</taxon>
        <taxon>Pezizomycotina</taxon>
        <taxon>Sordariomycetes</taxon>
        <taxon>Hypocreomycetidae</taxon>
        <taxon>Hypocreales</taxon>
        <taxon>Nectriaceae</taxon>
        <taxon>Fusarium</taxon>
        <taxon>Fusarium oxysporum species complex</taxon>
    </lineage>
</organism>